<evidence type="ECO:0000259" key="1">
    <source>
        <dbReference type="Pfam" id="PF18136"/>
    </source>
</evidence>
<dbReference type="EMBL" id="CAJOBI010322782">
    <property type="protein sequence ID" value="CAF5187595.1"/>
    <property type="molecule type" value="Genomic_DNA"/>
</dbReference>
<dbReference type="GO" id="GO:0008408">
    <property type="term" value="F:3'-5' exonuclease activity"/>
    <property type="evidence" value="ECO:0007669"/>
    <property type="project" value="TreeGrafter"/>
</dbReference>
<dbReference type="Pfam" id="PF18136">
    <property type="entry name" value="DNApol_Exo"/>
    <property type="match status" value="1"/>
</dbReference>
<dbReference type="GO" id="GO:0006264">
    <property type="term" value="P:mitochondrial DNA replication"/>
    <property type="evidence" value="ECO:0007669"/>
    <property type="project" value="TreeGrafter"/>
</dbReference>
<dbReference type="InterPro" id="IPR002297">
    <property type="entry name" value="DNA-dir_DNA_pol_A_mt"/>
</dbReference>
<feature type="domain" description="DNA mitochondrial polymerase exonuclease" evidence="1">
    <location>
        <begin position="2"/>
        <end position="42"/>
    </location>
</feature>
<evidence type="ECO:0000313" key="2">
    <source>
        <dbReference type="EMBL" id="CAF5187595.1"/>
    </source>
</evidence>
<organism evidence="2 3">
    <name type="scientific">Rotaria magnacalcarata</name>
    <dbReference type="NCBI Taxonomy" id="392030"/>
    <lineage>
        <taxon>Eukaryota</taxon>
        <taxon>Metazoa</taxon>
        <taxon>Spiralia</taxon>
        <taxon>Gnathifera</taxon>
        <taxon>Rotifera</taxon>
        <taxon>Eurotatoria</taxon>
        <taxon>Bdelloidea</taxon>
        <taxon>Philodinida</taxon>
        <taxon>Philodinidae</taxon>
        <taxon>Rotaria</taxon>
    </lineage>
</organism>
<evidence type="ECO:0000313" key="3">
    <source>
        <dbReference type="Proteomes" id="UP000676336"/>
    </source>
</evidence>
<gene>
    <name evidence="2" type="ORF">SMN809_LOCUS71040</name>
</gene>
<sequence length="136" mass="15995">MQQVFVTGNIDDIRKHFLKLMTYCANDVKATFEITQKVYPMFEARFPHPVTLSGMLEMSRMVLPINNNWTRFISEADRTFESINSDIQHVLMQIANEACHQAIDEKYKNDPWLWDLNWTTQSMRFLKSSKAKPSMT</sequence>
<comment type="caution">
    <text evidence="2">The sequence shown here is derived from an EMBL/GenBank/DDBJ whole genome shotgun (WGS) entry which is preliminary data.</text>
</comment>
<reference evidence="2" key="1">
    <citation type="submission" date="2021-02" db="EMBL/GenBank/DDBJ databases">
        <authorList>
            <person name="Nowell W R."/>
        </authorList>
    </citation>
    <scope>NUCLEOTIDE SEQUENCE</scope>
</reference>
<dbReference type="AlphaFoldDB" id="A0A8S3HR79"/>
<name>A0A8S3HR79_9BILA</name>
<accession>A0A8S3HR79</accession>
<dbReference type="PANTHER" id="PTHR10267:SF0">
    <property type="entry name" value="DNA POLYMERASE SUBUNIT GAMMA-1"/>
    <property type="match status" value="1"/>
</dbReference>
<dbReference type="GO" id="GO:0005760">
    <property type="term" value="C:gamma DNA polymerase complex"/>
    <property type="evidence" value="ECO:0007669"/>
    <property type="project" value="InterPro"/>
</dbReference>
<dbReference type="InterPro" id="IPR041336">
    <property type="entry name" value="DNApol_Exo"/>
</dbReference>
<dbReference type="GO" id="GO:0003677">
    <property type="term" value="F:DNA binding"/>
    <property type="evidence" value="ECO:0007669"/>
    <property type="project" value="InterPro"/>
</dbReference>
<feature type="non-terminal residue" evidence="2">
    <location>
        <position position="1"/>
    </location>
</feature>
<dbReference type="GO" id="GO:0003887">
    <property type="term" value="F:DNA-directed DNA polymerase activity"/>
    <property type="evidence" value="ECO:0007669"/>
    <property type="project" value="TreeGrafter"/>
</dbReference>
<proteinExistence type="predicted"/>
<protein>
    <recommendedName>
        <fullName evidence="1">DNA mitochondrial polymerase exonuclease domain-containing protein</fullName>
    </recommendedName>
</protein>
<dbReference type="Gene3D" id="3.30.420.390">
    <property type="match status" value="1"/>
</dbReference>
<dbReference type="Proteomes" id="UP000676336">
    <property type="component" value="Unassembled WGS sequence"/>
</dbReference>
<dbReference type="PANTHER" id="PTHR10267">
    <property type="entry name" value="DNA POLYMERASE SUBUNIT GAMMA-1"/>
    <property type="match status" value="1"/>
</dbReference>